<comment type="subcellular location">
    <subcellularLocation>
        <location evidence="1">Cell membrane</location>
        <topology evidence="1">Multi-pass membrane protein</topology>
    </subcellularLocation>
</comment>
<accession>A0A918S6A2</accession>
<dbReference type="SUPFAM" id="SSF56176">
    <property type="entry name" value="FAD-binding/transporter-associated domain-like"/>
    <property type="match status" value="1"/>
</dbReference>
<dbReference type="Pfam" id="PF03471">
    <property type="entry name" value="CorC_HlyC"/>
    <property type="match status" value="1"/>
</dbReference>
<dbReference type="AlphaFoldDB" id="A0A918S6A2"/>
<dbReference type="InterPro" id="IPR044751">
    <property type="entry name" value="Ion_transp-like_CBS"/>
</dbReference>
<dbReference type="SUPFAM" id="SSF54631">
    <property type="entry name" value="CBS-domain pair"/>
    <property type="match status" value="1"/>
</dbReference>
<comment type="similarity">
    <text evidence="2">Belongs to the UPF0053 family. Hemolysin C subfamily.</text>
</comment>
<feature type="transmembrane region" description="Helical" evidence="11">
    <location>
        <begin position="131"/>
        <end position="153"/>
    </location>
</feature>
<evidence type="ECO:0000256" key="3">
    <source>
        <dbReference type="ARBA" id="ARBA00022475"/>
    </source>
</evidence>
<evidence type="ECO:0000256" key="11">
    <source>
        <dbReference type="SAM" id="Phobius"/>
    </source>
</evidence>
<dbReference type="Gene3D" id="3.10.580.10">
    <property type="entry name" value="CBS-domain"/>
    <property type="match status" value="1"/>
</dbReference>
<dbReference type="EMBL" id="BMZE01000002">
    <property type="protein sequence ID" value="GHA26666.1"/>
    <property type="molecule type" value="Genomic_DNA"/>
</dbReference>
<dbReference type="InterPro" id="IPR002550">
    <property type="entry name" value="CNNM"/>
</dbReference>
<dbReference type="PANTHER" id="PTHR22777:SF32">
    <property type="entry name" value="UPF0053 INNER MEMBRANE PROTEIN YFJD"/>
    <property type="match status" value="1"/>
</dbReference>
<dbReference type="Pfam" id="PF00571">
    <property type="entry name" value="CBS"/>
    <property type="match status" value="2"/>
</dbReference>
<dbReference type="InterPro" id="IPR005170">
    <property type="entry name" value="Transptr-assoc_dom"/>
</dbReference>
<keyword evidence="3" id="KW-1003">Cell membrane</keyword>
<evidence type="ECO:0000256" key="8">
    <source>
        <dbReference type="ARBA" id="ARBA00023136"/>
    </source>
</evidence>
<dbReference type="PANTHER" id="PTHR22777">
    <property type="entry name" value="HEMOLYSIN-RELATED"/>
    <property type="match status" value="1"/>
</dbReference>
<dbReference type="InterPro" id="IPR036318">
    <property type="entry name" value="FAD-bd_PCMH-like_sf"/>
</dbReference>
<feature type="domain" description="CNNM transmembrane" evidence="13">
    <location>
        <begin position="1"/>
        <end position="189"/>
    </location>
</feature>
<dbReference type="Pfam" id="PF01595">
    <property type="entry name" value="CNNM"/>
    <property type="match status" value="1"/>
</dbReference>
<reference evidence="14" key="1">
    <citation type="journal article" date="2014" name="Int. J. Syst. Evol. Microbiol.">
        <title>Complete genome sequence of Corynebacterium casei LMG S-19264T (=DSM 44701T), isolated from a smear-ripened cheese.</title>
        <authorList>
            <consortium name="US DOE Joint Genome Institute (JGI-PGF)"/>
            <person name="Walter F."/>
            <person name="Albersmeier A."/>
            <person name="Kalinowski J."/>
            <person name="Ruckert C."/>
        </authorList>
    </citation>
    <scope>NUCLEOTIDE SEQUENCE</scope>
    <source>
        <strain evidence="14">KCTC 32437</strain>
    </source>
</reference>
<evidence type="ECO:0000259" key="12">
    <source>
        <dbReference type="PROSITE" id="PS51371"/>
    </source>
</evidence>
<dbReference type="InterPro" id="IPR000644">
    <property type="entry name" value="CBS_dom"/>
</dbReference>
<feature type="domain" description="CBS" evidence="12">
    <location>
        <begin position="276"/>
        <end position="333"/>
    </location>
</feature>
<keyword evidence="8 10" id="KW-0472">Membrane</keyword>
<dbReference type="GO" id="GO:0050660">
    <property type="term" value="F:flavin adenine dinucleotide binding"/>
    <property type="evidence" value="ECO:0007669"/>
    <property type="project" value="InterPro"/>
</dbReference>
<dbReference type="PROSITE" id="PS51371">
    <property type="entry name" value="CBS"/>
    <property type="match status" value="2"/>
</dbReference>
<protein>
    <submittedName>
        <fullName evidence="14">Membrane protein</fullName>
    </submittedName>
</protein>
<dbReference type="Proteomes" id="UP000646579">
    <property type="component" value="Unassembled WGS sequence"/>
</dbReference>
<dbReference type="SMART" id="SM01091">
    <property type="entry name" value="CorC_HlyC"/>
    <property type="match status" value="1"/>
</dbReference>
<organism evidence="14 15">
    <name type="scientific">Devosia pacifica</name>
    <dbReference type="NCBI Taxonomy" id="1335967"/>
    <lineage>
        <taxon>Bacteria</taxon>
        <taxon>Pseudomonadati</taxon>
        <taxon>Pseudomonadota</taxon>
        <taxon>Alphaproteobacteria</taxon>
        <taxon>Hyphomicrobiales</taxon>
        <taxon>Devosiaceae</taxon>
        <taxon>Devosia</taxon>
    </lineage>
</organism>
<keyword evidence="15" id="KW-1185">Reference proteome</keyword>
<evidence type="ECO:0000256" key="7">
    <source>
        <dbReference type="ARBA" id="ARBA00023122"/>
    </source>
</evidence>
<name>A0A918S6A2_9HYPH</name>
<evidence type="ECO:0000313" key="15">
    <source>
        <dbReference type="Proteomes" id="UP000646579"/>
    </source>
</evidence>
<evidence type="ECO:0000256" key="5">
    <source>
        <dbReference type="ARBA" id="ARBA00022737"/>
    </source>
</evidence>
<feature type="transmembrane region" description="Helical" evidence="11">
    <location>
        <begin position="61"/>
        <end position="85"/>
    </location>
</feature>
<evidence type="ECO:0000259" key="13">
    <source>
        <dbReference type="PROSITE" id="PS51846"/>
    </source>
</evidence>
<reference evidence="14" key="2">
    <citation type="submission" date="2020-09" db="EMBL/GenBank/DDBJ databases">
        <authorList>
            <person name="Sun Q."/>
            <person name="Kim S."/>
        </authorList>
    </citation>
    <scope>NUCLEOTIDE SEQUENCE</scope>
    <source>
        <strain evidence="14">KCTC 32437</strain>
    </source>
</reference>
<evidence type="ECO:0000256" key="9">
    <source>
        <dbReference type="PROSITE-ProRule" id="PRU00703"/>
    </source>
</evidence>
<dbReference type="RefSeq" id="WP_189425823.1">
    <property type="nucleotide sequence ID" value="NZ_BMZE01000002.1"/>
</dbReference>
<evidence type="ECO:0000256" key="4">
    <source>
        <dbReference type="ARBA" id="ARBA00022692"/>
    </source>
</evidence>
<feature type="transmembrane region" description="Helical" evidence="11">
    <location>
        <begin position="92"/>
        <end position="111"/>
    </location>
</feature>
<evidence type="ECO:0000256" key="2">
    <source>
        <dbReference type="ARBA" id="ARBA00006446"/>
    </source>
</evidence>
<keyword evidence="7 9" id="KW-0129">CBS domain</keyword>
<dbReference type="PROSITE" id="PS51846">
    <property type="entry name" value="CNNM"/>
    <property type="match status" value="1"/>
</dbReference>
<gene>
    <name evidence="14" type="ORF">GCM10007989_23090</name>
</gene>
<dbReference type="InterPro" id="IPR046342">
    <property type="entry name" value="CBS_dom_sf"/>
</dbReference>
<evidence type="ECO:0000256" key="1">
    <source>
        <dbReference type="ARBA" id="ARBA00004651"/>
    </source>
</evidence>
<proteinExistence type="inferred from homology"/>
<keyword evidence="4 10" id="KW-0812">Transmembrane</keyword>
<dbReference type="Gene3D" id="3.30.465.10">
    <property type="match status" value="1"/>
</dbReference>
<keyword evidence="6 10" id="KW-1133">Transmembrane helix</keyword>
<feature type="domain" description="CBS" evidence="12">
    <location>
        <begin position="208"/>
        <end position="269"/>
    </location>
</feature>
<sequence length="428" mass="46763">MSVTLWLTVLAIVLLLAVSFFFSGSETALTAASRARMHQMARNGDKRAGLVEKLTSEKERLIGAILLGNNVVNILASTLAASVLIQVFGEAGIAYATVAMTAAVVVFSEVLPKTLALIRPDSFALVVSPVIRVIVVIFSPVTLTVQALVNAILRMCGLDPDKAVAISGHDEIRGTVDFLHSEGEVVKHDRDMLGGILDLKDLSVSDVMVHRTQMMTLDVTKPADELVNEVLESAYTRIPVYETDAENIIGVIHAKDVLRALAKTKGDASAVNLREIMAKPWFVPESTPVETQLAAFLKRHQHMALVLDEYGVVEGLVTLEDIIEEIVGDISDEHDQPDDEAMHGVKRQPDGSYLMDAGIPIRDINRAFDWNLPDEDANTIAGLVINAAKIIPSPGQIFRAHGFEFKVIARERQRITRVKLTPRKDAED</sequence>
<evidence type="ECO:0000256" key="10">
    <source>
        <dbReference type="PROSITE-ProRule" id="PRU01193"/>
    </source>
</evidence>
<dbReference type="CDD" id="cd04590">
    <property type="entry name" value="CBS_pair_CorC_HlyC_assoc"/>
    <property type="match status" value="1"/>
</dbReference>
<dbReference type="GO" id="GO:0005886">
    <property type="term" value="C:plasma membrane"/>
    <property type="evidence" value="ECO:0007669"/>
    <property type="project" value="UniProtKB-SubCell"/>
</dbReference>
<comment type="caution">
    <text evidence="14">The sequence shown here is derived from an EMBL/GenBank/DDBJ whole genome shotgun (WGS) entry which is preliminary data.</text>
</comment>
<dbReference type="InterPro" id="IPR016169">
    <property type="entry name" value="FAD-bd_PCMH_sub2"/>
</dbReference>
<evidence type="ECO:0000313" key="14">
    <source>
        <dbReference type="EMBL" id="GHA26666.1"/>
    </source>
</evidence>
<dbReference type="FunFam" id="3.10.580.10:FF:000002">
    <property type="entry name" value="Magnesium/cobalt efflux protein CorC"/>
    <property type="match status" value="1"/>
</dbReference>
<keyword evidence="5" id="KW-0677">Repeat</keyword>
<evidence type="ECO:0000256" key="6">
    <source>
        <dbReference type="ARBA" id="ARBA00022989"/>
    </source>
</evidence>